<comment type="caution">
    <text evidence="3">The sequence shown here is derived from an EMBL/GenBank/DDBJ whole genome shotgun (WGS) entry which is preliminary data.</text>
</comment>
<evidence type="ECO:0000256" key="2">
    <source>
        <dbReference type="SAM" id="Phobius"/>
    </source>
</evidence>
<proteinExistence type="predicted"/>
<feature type="compositionally biased region" description="Basic and acidic residues" evidence="1">
    <location>
        <begin position="158"/>
        <end position="176"/>
    </location>
</feature>
<dbReference type="Proteomes" id="UP001054837">
    <property type="component" value="Unassembled WGS sequence"/>
</dbReference>
<keyword evidence="2" id="KW-1133">Transmembrane helix</keyword>
<evidence type="ECO:0000313" key="3">
    <source>
        <dbReference type="EMBL" id="GIY11854.1"/>
    </source>
</evidence>
<sequence>MFTGVSQDADLSLTLTMLSGTTLFSLVATMIVTVLQDSSCQGYQMVASYPLSSNFEERQLHRRESVNKAEENAPAYPELTSDMFGTNSEESSDRIRMHEDNDSSLSSDEVSPHLHDCLHAGPLLQPPLTVHQEEEGSHPVRGQPLGDPAPAPHAGLGQKEDPREPATDRGQRPAPREHRKAKLHQPPQAVRGGGPLEGRQLPGLRRPLCRLELLGIQEQKSVNPEQYCEKSSAH</sequence>
<dbReference type="AlphaFoldDB" id="A0AAV4QRG3"/>
<feature type="transmembrane region" description="Helical" evidence="2">
    <location>
        <begin position="12"/>
        <end position="35"/>
    </location>
</feature>
<keyword evidence="2" id="KW-0472">Membrane</keyword>
<organism evidence="3 4">
    <name type="scientific">Caerostris darwini</name>
    <dbReference type="NCBI Taxonomy" id="1538125"/>
    <lineage>
        <taxon>Eukaryota</taxon>
        <taxon>Metazoa</taxon>
        <taxon>Ecdysozoa</taxon>
        <taxon>Arthropoda</taxon>
        <taxon>Chelicerata</taxon>
        <taxon>Arachnida</taxon>
        <taxon>Araneae</taxon>
        <taxon>Araneomorphae</taxon>
        <taxon>Entelegynae</taxon>
        <taxon>Araneoidea</taxon>
        <taxon>Araneidae</taxon>
        <taxon>Caerostris</taxon>
    </lineage>
</organism>
<feature type="compositionally biased region" description="Basic and acidic residues" evidence="1">
    <location>
        <begin position="91"/>
        <end position="101"/>
    </location>
</feature>
<accession>A0AAV4QRG3</accession>
<feature type="region of interest" description="Disordered" evidence="1">
    <location>
        <begin position="62"/>
        <end position="202"/>
    </location>
</feature>
<name>A0AAV4QRG3_9ARAC</name>
<dbReference type="EMBL" id="BPLQ01004971">
    <property type="protein sequence ID" value="GIY11854.1"/>
    <property type="molecule type" value="Genomic_DNA"/>
</dbReference>
<gene>
    <name evidence="3" type="primary">AVEN_62053_1</name>
    <name evidence="3" type="ORF">CDAR_29641</name>
</gene>
<keyword evidence="2" id="KW-0812">Transmembrane</keyword>
<keyword evidence="4" id="KW-1185">Reference proteome</keyword>
<protein>
    <submittedName>
        <fullName evidence="3">CRF domain-containing protein</fullName>
    </submittedName>
</protein>
<evidence type="ECO:0000256" key="1">
    <source>
        <dbReference type="SAM" id="MobiDB-lite"/>
    </source>
</evidence>
<feature type="compositionally biased region" description="Basic and acidic residues" evidence="1">
    <location>
        <begin position="62"/>
        <end position="71"/>
    </location>
</feature>
<evidence type="ECO:0000313" key="4">
    <source>
        <dbReference type="Proteomes" id="UP001054837"/>
    </source>
</evidence>
<reference evidence="3 4" key="1">
    <citation type="submission" date="2021-06" db="EMBL/GenBank/DDBJ databases">
        <title>Caerostris darwini draft genome.</title>
        <authorList>
            <person name="Kono N."/>
            <person name="Arakawa K."/>
        </authorList>
    </citation>
    <scope>NUCLEOTIDE SEQUENCE [LARGE SCALE GENOMIC DNA]</scope>
</reference>